<dbReference type="OrthoDB" id="9788537at2"/>
<feature type="repeat" description="Lumazine-binding" evidence="11">
    <location>
        <begin position="97"/>
        <end position="193"/>
    </location>
</feature>
<evidence type="ECO:0000256" key="7">
    <source>
        <dbReference type="ARBA" id="ARBA00022619"/>
    </source>
</evidence>
<evidence type="ECO:0000313" key="14">
    <source>
        <dbReference type="EMBL" id="OPG16614.1"/>
    </source>
</evidence>
<comment type="pathway">
    <text evidence="3">Cofactor biosynthesis; riboflavin biosynthesis; riboflavin from 2-hydroxy-3-oxobutyl phosphate and 5-amino-6-(D-ribitylamino)uracil: step 2/2.</text>
</comment>
<evidence type="ECO:0000256" key="11">
    <source>
        <dbReference type="PROSITE-ProRule" id="PRU00524"/>
    </source>
</evidence>
<evidence type="ECO:0000256" key="2">
    <source>
        <dbReference type="ARBA" id="ARBA00002803"/>
    </source>
</evidence>
<keyword evidence="9" id="KW-0677">Repeat</keyword>
<reference evidence="13 15" key="1">
    <citation type="submission" date="2016-02" db="EMBL/GenBank/DDBJ databases">
        <title>Draft genome sequence of Acidibacillus ferrooxidans SLC66.</title>
        <authorList>
            <person name="Oliveira G."/>
            <person name="Nancucheo I."/>
            <person name="Dall'Agnol H."/>
            <person name="Johnson B."/>
            <person name="Oliveira R."/>
            <person name="Nunes G.L."/>
            <person name="Tzotzos G."/>
            <person name="Orellana S.C."/>
            <person name="Salim A.C."/>
            <person name="Araujo F.M."/>
        </authorList>
    </citation>
    <scope>NUCLEOTIDE SEQUENCE [LARGE SCALE GENOMIC DNA]</scope>
    <source>
        <strain evidence="13 15">SLC66</strain>
    </source>
</reference>
<dbReference type="Pfam" id="PF00677">
    <property type="entry name" value="Lum_binding"/>
    <property type="match status" value="2"/>
</dbReference>
<dbReference type="FunFam" id="2.40.30.20:FF:000004">
    <property type="entry name" value="Riboflavin synthase, alpha subunit"/>
    <property type="match status" value="1"/>
</dbReference>
<dbReference type="NCBIfam" id="TIGR00187">
    <property type="entry name" value="ribE"/>
    <property type="match status" value="1"/>
</dbReference>
<dbReference type="EMBL" id="LSUQ01000007">
    <property type="protein sequence ID" value="OAG94672.1"/>
    <property type="molecule type" value="Genomic_DNA"/>
</dbReference>
<dbReference type="EMBL" id="MWPS01000016">
    <property type="protein sequence ID" value="OPG16614.1"/>
    <property type="molecule type" value="Genomic_DNA"/>
</dbReference>
<keyword evidence="8" id="KW-0808">Transferase</keyword>
<dbReference type="SUPFAM" id="SSF63380">
    <property type="entry name" value="Riboflavin synthase domain-like"/>
    <property type="match status" value="2"/>
</dbReference>
<dbReference type="AlphaFoldDB" id="A0A161PXA3"/>
<dbReference type="CDD" id="cd00402">
    <property type="entry name" value="Riboflavin_synthase_like"/>
    <property type="match status" value="1"/>
</dbReference>
<dbReference type="InterPro" id="IPR026017">
    <property type="entry name" value="Lumazine-bd_dom"/>
</dbReference>
<evidence type="ECO:0000256" key="9">
    <source>
        <dbReference type="ARBA" id="ARBA00022737"/>
    </source>
</evidence>
<reference evidence="14 16" key="2">
    <citation type="submission" date="2017-02" db="EMBL/GenBank/DDBJ databases">
        <title>Draft genome of Acidibacillus ferrooxidans Huett2.</title>
        <authorList>
            <person name="Schopf S."/>
        </authorList>
    </citation>
    <scope>NUCLEOTIDE SEQUENCE [LARGE SCALE GENOMIC DNA]</scope>
    <source>
        <strain evidence="14 16">Huett2</strain>
    </source>
</reference>
<dbReference type="PANTHER" id="PTHR21098">
    <property type="entry name" value="RIBOFLAVIN SYNTHASE ALPHA CHAIN"/>
    <property type="match status" value="1"/>
</dbReference>
<dbReference type="InterPro" id="IPR023366">
    <property type="entry name" value="ATP_synth_asu-like_sf"/>
</dbReference>
<dbReference type="GO" id="GO:0004746">
    <property type="term" value="F:riboflavin synthase activity"/>
    <property type="evidence" value="ECO:0007669"/>
    <property type="project" value="UniProtKB-UniRule"/>
</dbReference>
<dbReference type="PANTHER" id="PTHR21098:SF12">
    <property type="entry name" value="RIBOFLAVIN SYNTHASE"/>
    <property type="match status" value="1"/>
</dbReference>
<evidence type="ECO:0000256" key="1">
    <source>
        <dbReference type="ARBA" id="ARBA00000968"/>
    </source>
</evidence>
<keyword evidence="16" id="KW-1185">Reference proteome</keyword>
<dbReference type="EC" id="2.5.1.9" evidence="5 10"/>
<evidence type="ECO:0000256" key="10">
    <source>
        <dbReference type="NCBIfam" id="TIGR00187"/>
    </source>
</evidence>
<sequence>MFTGLVEEVGRIHQIERKGRSLLLTITAKRVLEDAKIGDSIAVSGVCLTVTKCFDDRFTVDVVPETVDRSTLKRLQPGSRVNLERAMRADGRFGGHIVAGHVDTVAQIRQIQPDENARIVTIQAESDTMRYIVEKGSIAVDGISLTVMDVSNEAFRVSLIPHTAGESTAQDFMIGQSVNLEVDILGKYVERLLSGQKGEAQSGLTFAKLQQYGY</sequence>
<evidence type="ECO:0000313" key="16">
    <source>
        <dbReference type="Proteomes" id="UP000190229"/>
    </source>
</evidence>
<evidence type="ECO:0000256" key="8">
    <source>
        <dbReference type="ARBA" id="ARBA00022679"/>
    </source>
</evidence>
<comment type="function">
    <text evidence="2">Catalyzes the dismutation of two molecules of 6,7-dimethyl-8-ribityllumazine, resulting in the formation of riboflavin and 5-amino-6-(D-ribitylamino)uracil.</text>
</comment>
<evidence type="ECO:0000256" key="6">
    <source>
        <dbReference type="ARBA" id="ARBA00013950"/>
    </source>
</evidence>
<comment type="subunit">
    <text evidence="4">Homotrimer.</text>
</comment>
<dbReference type="FunFam" id="2.40.30.20:FF:000003">
    <property type="entry name" value="Riboflavin synthase, alpha subunit"/>
    <property type="match status" value="1"/>
</dbReference>
<accession>A0A161PXA3</accession>
<dbReference type="Gene3D" id="2.40.30.20">
    <property type="match status" value="2"/>
</dbReference>
<comment type="caution">
    <text evidence="14">The sequence shown here is derived from an EMBL/GenBank/DDBJ whole genome shotgun (WGS) entry which is preliminary data.</text>
</comment>
<evidence type="ECO:0000259" key="12">
    <source>
        <dbReference type="PROSITE" id="PS51177"/>
    </source>
</evidence>
<dbReference type="STRING" id="1765683.B2M26_07070"/>
<evidence type="ECO:0000313" key="13">
    <source>
        <dbReference type="EMBL" id="OAG94672.1"/>
    </source>
</evidence>
<feature type="domain" description="Lumazine-binding" evidence="12">
    <location>
        <begin position="1"/>
        <end position="96"/>
    </location>
</feature>
<dbReference type="RefSeq" id="WP_067561820.1">
    <property type="nucleotide sequence ID" value="NZ_LSUQ01000007.1"/>
</dbReference>
<gene>
    <name evidence="13" type="ORF">AYW79_03755</name>
    <name evidence="14" type="ORF">B2M26_07070</name>
</gene>
<organism evidence="14 16">
    <name type="scientific">Ferroacidibacillus organovorans</name>
    <dbReference type="NCBI Taxonomy" id="1765683"/>
    <lineage>
        <taxon>Bacteria</taxon>
        <taxon>Bacillati</taxon>
        <taxon>Bacillota</taxon>
        <taxon>Bacilli</taxon>
        <taxon>Bacillales</taxon>
        <taxon>Alicyclobacillaceae</taxon>
        <taxon>Ferroacidibacillus</taxon>
    </lineage>
</organism>
<dbReference type="Proteomes" id="UP000190229">
    <property type="component" value="Unassembled WGS sequence"/>
</dbReference>
<feature type="repeat" description="Lumazine-binding" evidence="11">
    <location>
        <begin position="1"/>
        <end position="96"/>
    </location>
</feature>
<keyword evidence="7" id="KW-0686">Riboflavin biosynthesis</keyword>
<dbReference type="PROSITE" id="PS51177">
    <property type="entry name" value="LUMAZINE_BIND"/>
    <property type="match status" value="2"/>
</dbReference>
<name>A0A161PXA3_9BACL</name>
<dbReference type="InterPro" id="IPR001783">
    <property type="entry name" value="Lumazine-bd"/>
</dbReference>
<proteinExistence type="predicted"/>
<comment type="catalytic activity">
    <reaction evidence="1">
        <text>2 6,7-dimethyl-8-(1-D-ribityl)lumazine + H(+) = 5-amino-6-(D-ribitylamino)uracil + riboflavin</text>
        <dbReference type="Rhea" id="RHEA:20772"/>
        <dbReference type="ChEBI" id="CHEBI:15378"/>
        <dbReference type="ChEBI" id="CHEBI:15934"/>
        <dbReference type="ChEBI" id="CHEBI:57986"/>
        <dbReference type="ChEBI" id="CHEBI:58201"/>
        <dbReference type="EC" id="2.5.1.9"/>
    </reaction>
</comment>
<dbReference type="InterPro" id="IPR017938">
    <property type="entry name" value="Riboflavin_synthase-like_b-brl"/>
</dbReference>
<protein>
    <recommendedName>
        <fullName evidence="6 10">Riboflavin synthase</fullName>
        <ecNumber evidence="5 10">2.5.1.9</ecNumber>
    </recommendedName>
</protein>
<feature type="domain" description="Lumazine-binding" evidence="12">
    <location>
        <begin position="97"/>
        <end position="193"/>
    </location>
</feature>
<evidence type="ECO:0000256" key="4">
    <source>
        <dbReference type="ARBA" id="ARBA00011233"/>
    </source>
</evidence>
<evidence type="ECO:0000256" key="5">
    <source>
        <dbReference type="ARBA" id="ARBA00012827"/>
    </source>
</evidence>
<dbReference type="GO" id="GO:0009231">
    <property type="term" value="P:riboflavin biosynthetic process"/>
    <property type="evidence" value="ECO:0007669"/>
    <property type="project" value="UniProtKB-KW"/>
</dbReference>
<dbReference type="NCBIfam" id="NF006767">
    <property type="entry name" value="PRK09289.1"/>
    <property type="match status" value="1"/>
</dbReference>
<dbReference type="NCBIfam" id="NF009566">
    <property type="entry name" value="PRK13020.1"/>
    <property type="match status" value="1"/>
</dbReference>
<evidence type="ECO:0000313" key="15">
    <source>
        <dbReference type="Proteomes" id="UP000077421"/>
    </source>
</evidence>
<evidence type="ECO:0000256" key="3">
    <source>
        <dbReference type="ARBA" id="ARBA00004887"/>
    </source>
</evidence>
<dbReference type="Proteomes" id="UP000077421">
    <property type="component" value="Unassembled WGS sequence"/>
</dbReference>
<dbReference type="PIRSF" id="PIRSF000498">
    <property type="entry name" value="Riboflavin_syn_A"/>
    <property type="match status" value="1"/>
</dbReference>